<evidence type="ECO:0000313" key="8">
    <source>
        <dbReference type="EMBL" id="CAE0684942.1"/>
    </source>
</evidence>
<dbReference type="Gene3D" id="3.30.2160.10">
    <property type="entry name" value="Hect, E3 ligase catalytic domain"/>
    <property type="match status" value="1"/>
</dbReference>
<dbReference type="InterPro" id="IPR044611">
    <property type="entry name" value="E3A/B/C-like"/>
</dbReference>
<dbReference type="SUPFAM" id="SSF56204">
    <property type="entry name" value="Hect, E3 ligase catalytic domain"/>
    <property type="match status" value="1"/>
</dbReference>
<dbReference type="Gene3D" id="3.30.2410.10">
    <property type="entry name" value="Hect, E3 ligase catalytic domain"/>
    <property type="match status" value="1"/>
</dbReference>
<comment type="catalytic activity">
    <reaction evidence="1">
        <text>S-ubiquitinyl-[E2 ubiquitin-conjugating enzyme]-L-cysteine + [acceptor protein]-L-lysine = [E2 ubiquitin-conjugating enzyme]-L-cysteine + N(6)-ubiquitinyl-[acceptor protein]-L-lysine.</text>
        <dbReference type="EC" id="2.3.2.26"/>
    </reaction>
</comment>
<accession>A0A7S3ZJ89</accession>
<evidence type="ECO:0000256" key="3">
    <source>
        <dbReference type="ARBA" id="ARBA00022679"/>
    </source>
</evidence>
<dbReference type="EC" id="2.3.2.26" evidence="2"/>
<dbReference type="SMART" id="SM00119">
    <property type="entry name" value="HECTc"/>
    <property type="match status" value="1"/>
</dbReference>
<name>A0A7S3ZJ89_9STRA</name>
<feature type="domain" description="HECT" evidence="7">
    <location>
        <begin position="676"/>
        <end position="1016"/>
    </location>
</feature>
<evidence type="ECO:0000256" key="2">
    <source>
        <dbReference type="ARBA" id="ARBA00012485"/>
    </source>
</evidence>
<sequence length="1016" mass="111583">MEWTSRSSDKKNTRNDTIEQAKAAREARARAKREQRPALVITKAIRRQAHRTAFRKSCAERCTKKSADIAKLKQLLAAANKPFTLPAEHAGPLLRDAALARDALDAKALEAIINVAGLADCKDDDAWRLKVLAARCWRVGLSNRNEGLIDAVGALLNRRGDVDLRELILDDDGALRVAIRGRRGAFLEAAVAAAASAARRLGEEALFARLLWPTNIVEVAGEAGKRALVGDGSSKALRAMIEEGPLAESGEADVDAHARILGTLGSLGRRLLSSKNSDARAFADAVATSLKRTENASSLFTDEDVVVAWRVVRGAKTPVTASRELRDRAKDLVDARNGCLGVLFDALVSEIDLGFLDAPPASEMALDAQLAQQTADEFSEAAAKKKRSALADMVGSKWARKLEKTAGSMEKSVLRAFGYSSKKKPAPKNYSVTKIKAPSLTPMIIGDAEAWALATCLGLAACSPVLRLKALTQLTFRNDAPRKLWGFLAAQPERVTYALSAYFSGGRLTSDVALACVTAALLRHALLVADDDDVLQGHPLQPFMLRKVLQMYKPAAFSYCWSSPKKDAVRDELFAWVVTLLRDLHARHCRRPLCKPSGWLVDEAQDAHAEIAQRQSQRSKRLMARMPFCVSFRHRADAFSLHSSDNARPSAAEATRVRVRRCRILDDGLAQVAALTPLQLQGRLSVQFVDDFGRTEAGIDAGGLFKEFWTELSKRAFDEAFGLFRTTKHDGLLYPNPDAATAHGEREALELFRFVGRVLGKALREGLTVQPRFSRSFLSFLTGDFNYVTLLEDLRSLDPELHKNLRFLQLYDGDAADLGLDFTITYERFGETVTQDLRYDGSKTDVTNQNKHAYVQAVARFHMVDRLKKPSEAFVGGLADAVDVSLLRVFAAPELQVLISGADAAIDVDDLRKFTRYENCRSNDSTIQRFWAVCKKLSPSDRAALLKFVTACKRGPSLGFGALEPPFTIRKIPDSDKLPSASTCFNTLKLPSYSSEKVLKERLLTSIHSGAGFDLS</sequence>
<dbReference type="Gene3D" id="3.90.1750.10">
    <property type="entry name" value="Hect, E3 ligase catalytic domains"/>
    <property type="match status" value="1"/>
</dbReference>
<reference evidence="8" key="1">
    <citation type="submission" date="2021-01" db="EMBL/GenBank/DDBJ databases">
        <authorList>
            <person name="Corre E."/>
            <person name="Pelletier E."/>
            <person name="Niang G."/>
            <person name="Scheremetjew M."/>
            <person name="Finn R."/>
            <person name="Kale V."/>
            <person name="Holt S."/>
            <person name="Cochrane G."/>
            <person name="Meng A."/>
            <person name="Brown T."/>
            <person name="Cohen L."/>
        </authorList>
    </citation>
    <scope>NUCLEOTIDE SEQUENCE</scope>
    <source>
        <strain evidence="8">CCMP1756</strain>
    </source>
</reference>
<dbReference type="FunFam" id="3.30.2160.10:FF:000002">
    <property type="entry name" value="Putative Ubiquitin-protein ligase E3C"/>
    <property type="match status" value="1"/>
</dbReference>
<keyword evidence="4 5" id="KW-0833">Ubl conjugation pathway</keyword>
<gene>
    <name evidence="8" type="ORF">PCAL00307_LOCUS376</name>
</gene>
<evidence type="ECO:0000256" key="6">
    <source>
        <dbReference type="SAM" id="MobiDB-lite"/>
    </source>
</evidence>
<dbReference type="PANTHER" id="PTHR45700">
    <property type="entry name" value="UBIQUITIN-PROTEIN LIGASE E3C"/>
    <property type="match status" value="1"/>
</dbReference>
<dbReference type="InterPro" id="IPR000569">
    <property type="entry name" value="HECT_dom"/>
</dbReference>
<evidence type="ECO:0000256" key="4">
    <source>
        <dbReference type="ARBA" id="ARBA00022786"/>
    </source>
</evidence>
<dbReference type="PANTHER" id="PTHR45700:SF2">
    <property type="entry name" value="UBIQUITIN-PROTEIN LIGASE E3C"/>
    <property type="match status" value="1"/>
</dbReference>
<dbReference type="AlphaFoldDB" id="A0A7S3ZJ89"/>
<keyword evidence="3" id="KW-0808">Transferase</keyword>
<dbReference type="EMBL" id="HBIW01000456">
    <property type="protein sequence ID" value="CAE0684942.1"/>
    <property type="molecule type" value="Transcribed_RNA"/>
</dbReference>
<feature type="active site" description="Glycyl thioester intermediate" evidence="5">
    <location>
        <position position="984"/>
    </location>
</feature>
<dbReference type="CDD" id="cd00078">
    <property type="entry name" value="HECTc"/>
    <property type="match status" value="1"/>
</dbReference>
<evidence type="ECO:0000256" key="5">
    <source>
        <dbReference type="PROSITE-ProRule" id="PRU00104"/>
    </source>
</evidence>
<dbReference type="PROSITE" id="PS50237">
    <property type="entry name" value="HECT"/>
    <property type="match status" value="1"/>
</dbReference>
<dbReference type="GO" id="GO:0061630">
    <property type="term" value="F:ubiquitin protein ligase activity"/>
    <property type="evidence" value="ECO:0007669"/>
    <property type="project" value="UniProtKB-EC"/>
</dbReference>
<organism evidence="8">
    <name type="scientific">Pelagomonas calceolata</name>
    <dbReference type="NCBI Taxonomy" id="35677"/>
    <lineage>
        <taxon>Eukaryota</taxon>
        <taxon>Sar</taxon>
        <taxon>Stramenopiles</taxon>
        <taxon>Ochrophyta</taxon>
        <taxon>Pelagophyceae</taxon>
        <taxon>Pelagomonadales</taxon>
        <taxon>Pelagomonadaceae</taxon>
        <taxon>Pelagomonas</taxon>
    </lineage>
</organism>
<protein>
    <recommendedName>
        <fullName evidence="2">HECT-type E3 ubiquitin transferase</fullName>
        <ecNumber evidence="2">2.3.2.26</ecNumber>
    </recommendedName>
</protein>
<evidence type="ECO:0000259" key="7">
    <source>
        <dbReference type="PROSITE" id="PS50237"/>
    </source>
</evidence>
<dbReference type="GO" id="GO:0006511">
    <property type="term" value="P:ubiquitin-dependent protein catabolic process"/>
    <property type="evidence" value="ECO:0007669"/>
    <property type="project" value="TreeGrafter"/>
</dbReference>
<feature type="compositionally biased region" description="Basic and acidic residues" evidence="6">
    <location>
        <begin position="7"/>
        <end position="34"/>
    </location>
</feature>
<feature type="region of interest" description="Disordered" evidence="6">
    <location>
        <begin position="1"/>
        <end position="34"/>
    </location>
</feature>
<dbReference type="InterPro" id="IPR035983">
    <property type="entry name" value="Hect_E3_ubiquitin_ligase"/>
</dbReference>
<evidence type="ECO:0000256" key="1">
    <source>
        <dbReference type="ARBA" id="ARBA00000885"/>
    </source>
</evidence>
<proteinExistence type="predicted"/>
<dbReference type="Pfam" id="PF00632">
    <property type="entry name" value="HECT"/>
    <property type="match status" value="1"/>
</dbReference>
<dbReference type="GO" id="GO:0000209">
    <property type="term" value="P:protein polyubiquitination"/>
    <property type="evidence" value="ECO:0007669"/>
    <property type="project" value="InterPro"/>
</dbReference>